<dbReference type="EMBL" id="CAMXCT030000793">
    <property type="protein sequence ID" value="CAL4770659.1"/>
    <property type="molecule type" value="Genomic_DNA"/>
</dbReference>
<organism evidence="2">
    <name type="scientific">Cladocopium goreaui</name>
    <dbReference type="NCBI Taxonomy" id="2562237"/>
    <lineage>
        <taxon>Eukaryota</taxon>
        <taxon>Sar</taxon>
        <taxon>Alveolata</taxon>
        <taxon>Dinophyceae</taxon>
        <taxon>Suessiales</taxon>
        <taxon>Symbiodiniaceae</taxon>
        <taxon>Cladocopium</taxon>
    </lineage>
</organism>
<keyword evidence="1" id="KW-1133">Transmembrane helix</keyword>
<evidence type="ECO:0000256" key="1">
    <source>
        <dbReference type="SAM" id="Phobius"/>
    </source>
</evidence>
<protein>
    <submittedName>
        <fullName evidence="3">Digestive cysteine proteinase 2</fullName>
    </submittedName>
</protein>
<evidence type="ECO:0000313" key="2">
    <source>
        <dbReference type="EMBL" id="CAI3983347.1"/>
    </source>
</evidence>
<keyword evidence="1" id="KW-0812">Transmembrane</keyword>
<keyword evidence="4" id="KW-1185">Reference proteome</keyword>
<dbReference type="AlphaFoldDB" id="A0A9P1FR17"/>
<reference evidence="2" key="1">
    <citation type="submission" date="2022-10" db="EMBL/GenBank/DDBJ databases">
        <authorList>
            <person name="Chen Y."/>
            <person name="Dougan E. K."/>
            <person name="Chan C."/>
            <person name="Rhodes N."/>
            <person name="Thang M."/>
        </authorList>
    </citation>
    <scope>NUCLEOTIDE SEQUENCE</scope>
</reference>
<evidence type="ECO:0000313" key="3">
    <source>
        <dbReference type="EMBL" id="CAL4770659.1"/>
    </source>
</evidence>
<reference evidence="3 4" key="2">
    <citation type="submission" date="2024-05" db="EMBL/GenBank/DDBJ databases">
        <authorList>
            <person name="Chen Y."/>
            <person name="Shah S."/>
            <person name="Dougan E. K."/>
            <person name="Thang M."/>
            <person name="Chan C."/>
        </authorList>
    </citation>
    <scope>NUCLEOTIDE SEQUENCE [LARGE SCALE GENOMIC DNA]</scope>
</reference>
<sequence>MDFAFRKRQPTYRLWQPFRGGRLHVVFQGIGWTLFSVLVIQKMMDWVDADVSDIMEQLAYLNDHRMKAAFALVAQVTLGLSVLFFKSASWEKKS</sequence>
<evidence type="ECO:0000313" key="4">
    <source>
        <dbReference type="Proteomes" id="UP001152797"/>
    </source>
</evidence>
<comment type="caution">
    <text evidence="2">The sequence shown here is derived from an EMBL/GenBank/DDBJ whole genome shotgun (WGS) entry which is preliminary data.</text>
</comment>
<dbReference type="EMBL" id="CAMXCT020000793">
    <property type="protein sequence ID" value="CAL1136722.1"/>
    <property type="molecule type" value="Genomic_DNA"/>
</dbReference>
<feature type="transmembrane region" description="Helical" evidence="1">
    <location>
        <begin position="68"/>
        <end position="85"/>
    </location>
</feature>
<feature type="transmembrane region" description="Helical" evidence="1">
    <location>
        <begin position="21"/>
        <end position="40"/>
    </location>
</feature>
<keyword evidence="1" id="KW-0472">Membrane</keyword>
<dbReference type="Proteomes" id="UP001152797">
    <property type="component" value="Unassembled WGS sequence"/>
</dbReference>
<name>A0A9P1FR17_9DINO</name>
<dbReference type="EMBL" id="CAMXCT010000793">
    <property type="protein sequence ID" value="CAI3983347.1"/>
    <property type="molecule type" value="Genomic_DNA"/>
</dbReference>
<proteinExistence type="predicted"/>
<accession>A0A9P1FR17</accession>
<dbReference type="OrthoDB" id="422343at2759"/>
<gene>
    <name evidence="2" type="ORF">C1SCF055_LOCUS10965</name>
</gene>